<dbReference type="InterPro" id="IPR029062">
    <property type="entry name" value="Class_I_gatase-like"/>
</dbReference>
<name>A0A517ZEE7_9PLAN</name>
<protein>
    <submittedName>
        <fullName evidence="3">Trehalose utilization</fullName>
    </submittedName>
</protein>
<dbReference type="EMBL" id="CP036275">
    <property type="protein sequence ID" value="QDU40855.1"/>
    <property type="molecule type" value="Genomic_DNA"/>
</dbReference>
<dbReference type="InterPro" id="IPR029010">
    <property type="entry name" value="ThuA-like"/>
</dbReference>
<dbReference type="RefSeq" id="WP_197443828.1">
    <property type="nucleotide sequence ID" value="NZ_CP036275.1"/>
</dbReference>
<dbReference type="Gene3D" id="3.40.50.880">
    <property type="match status" value="2"/>
</dbReference>
<keyword evidence="1" id="KW-0732">Signal</keyword>
<proteinExistence type="predicted"/>
<feature type="signal peptide" evidence="1">
    <location>
        <begin position="1"/>
        <end position="19"/>
    </location>
</feature>
<dbReference type="Pfam" id="PF06283">
    <property type="entry name" value="ThuA"/>
    <property type="match status" value="1"/>
</dbReference>
<feature type="chain" id="PRO_5021817319" evidence="1">
    <location>
        <begin position="20"/>
        <end position="304"/>
    </location>
</feature>
<evidence type="ECO:0000259" key="2">
    <source>
        <dbReference type="Pfam" id="PF06283"/>
    </source>
</evidence>
<dbReference type="AlphaFoldDB" id="A0A517ZEE7"/>
<gene>
    <name evidence="3" type="ORF">Mal4_52180</name>
</gene>
<evidence type="ECO:0000313" key="3">
    <source>
        <dbReference type="EMBL" id="QDU40855.1"/>
    </source>
</evidence>
<evidence type="ECO:0000256" key="1">
    <source>
        <dbReference type="SAM" id="SignalP"/>
    </source>
</evidence>
<dbReference type="SUPFAM" id="SSF52317">
    <property type="entry name" value="Class I glutamine amidotransferase-like"/>
    <property type="match status" value="1"/>
</dbReference>
<reference evidence="3 4" key="1">
    <citation type="submission" date="2019-02" db="EMBL/GenBank/DDBJ databases">
        <title>Deep-cultivation of Planctomycetes and their phenomic and genomic characterization uncovers novel biology.</title>
        <authorList>
            <person name="Wiegand S."/>
            <person name="Jogler M."/>
            <person name="Boedeker C."/>
            <person name="Pinto D."/>
            <person name="Vollmers J."/>
            <person name="Rivas-Marin E."/>
            <person name="Kohn T."/>
            <person name="Peeters S.H."/>
            <person name="Heuer A."/>
            <person name="Rast P."/>
            <person name="Oberbeckmann S."/>
            <person name="Bunk B."/>
            <person name="Jeske O."/>
            <person name="Meyerdierks A."/>
            <person name="Storesund J.E."/>
            <person name="Kallscheuer N."/>
            <person name="Luecker S."/>
            <person name="Lage O.M."/>
            <person name="Pohl T."/>
            <person name="Merkel B.J."/>
            <person name="Hornburger P."/>
            <person name="Mueller R.-W."/>
            <person name="Bruemmer F."/>
            <person name="Labrenz M."/>
            <person name="Spormann A.M."/>
            <person name="Op den Camp H."/>
            <person name="Overmann J."/>
            <person name="Amann R."/>
            <person name="Jetten M.S.M."/>
            <person name="Mascher T."/>
            <person name="Medema M.H."/>
            <person name="Devos D.P."/>
            <person name="Kaster A.-K."/>
            <person name="Ovreas L."/>
            <person name="Rohde M."/>
            <person name="Galperin M.Y."/>
            <person name="Jogler C."/>
        </authorList>
    </citation>
    <scope>NUCLEOTIDE SEQUENCE [LARGE SCALE GENOMIC DNA]</scope>
    <source>
        <strain evidence="3 4">Mal4</strain>
    </source>
</reference>
<dbReference type="Proteomes" id="UP000320496">
    <property type="component" value="Chromosome"/>
</dbReference>
<keyword evidence="4" id="KW-1185">Reference proteome</keyword>
<accession>A0A517ZEE7</accession>
<organism evidence="3 4">
    <name type="scientific">Maioricimonas rarisocia</name>
    <dbReference type="NCBI Taxonomy" id="2528026"/>
    <lineage>
        <taxon>Bacteria</taxon>
        <taxon>Pseudomonadati</taxon>
        <taxon>Planctomycetota</taxon>
        <taxon>Planctomycetia</taxon>
        <taxon>Planctomycetales</taxon>
        <taxon>Planctomycetaceae</taxon>
        <taxon>Maioricimonas</taxon>
    </lineage>
</organism>
<feature type="domain" description="ThuA-like" evidence="2">
    <location>
        <begin position="25"/>
        <end position="297"/>
    </location>
</feature>
<dbReference type="KEGG" id="mri:Mal4_52180"/>
<sequence length="304" mass="34994" precursor="true">MKHAVFVLALLLTTTGVLRAESVHVLVWDERQPRQSEAYDNFLGNEIVARLQASTEDLEFRSVTIDDPAQGLSPENLEWADVLVWWGHVRQAEVTQDNARRILDRILAGELDLIALHSAHWARPFTAAMNWRSVEQGRRHFEQQAGEKQLTIETVPPPREFTVPIHGSVRTPAFFGYRKSRDTYHGIIHLPWCCFPDYRPDGEPSTVTVLSPRHPIAAGLPETFTVHQTEMYNEPFHVPEPDEVIFEETWEKGERFRSGMVWNIGEGRVFYFRPGHETYPVFKQAQTLKVLENACRWLGTSEPE</sequence>
<evidence type="ECO:0000313" key="4">
    <source>
        <dbReference type="Proteomes" id="UP000320496"/>
    </source>
</evidence>